<dbReference type="EMBL" id="CP126172">
    <property type="protein sequence ID" value="WOS40518.1"/>
    <property type="molecule type" value="Genomic_DNA"/>
</dbReference>
<dbReference type="RefSeq" id="WP_317843961.1">
    <property type="nucleotide sequence ID" value="NZ_CP126170.1"/>
</dbReference>
<sequence>MQHASEKFAEKQIQIQIQEAARSEETSISVSMIDGLERSIPQDEHLAVSTFVLHLMTFEDLNRLGTNALGAFE</sequence>
<keyword evidence="2" id="KW-1185">Reference proteome</keyword>
<evidence type="ECO:0000313" key="2">
    <source>
        <dbReference type="Proteomes" id="UP001302020"/>
    </source>
</evidence>
<accession>A0ABZ0JNF1</accession>
<protein>
    <submittedName>
        <fullName evidence="1">Uncharacterized protein</fullName>
    </submittedName>
</protein>
<dbReference type="Proteomes" id="UP001302020">
    <property type="component" value="Chromosome"/>
</dbReference>
<reference evidence="1 2" key="1">
    <citation type="submission" date="2023-05" db="EMBL/GenBank/DDBJ databases">
        <title>Xanthomonas rydalmerenesis sp. nov., a novel Xanthomonas species isolated from Fragaria x ananassa.</title>
        <authorList>
            <person name="McKnight D.J.E."/>
            <person name="Wong-Bajracharya J."/>
            <person name="Okoh E.B."/>
            <person name="Snijders F."/>
            <person name="Lidbetter F."/>
            <person name="Webster J."/>
            <person name="Djordjevic S.P."/>
            <person name="Bogema D.R."/>
            <person name="Chapman T.A."/>
        </authorList>
    </citation>
    <scope>NUCLEOTIDE SEQUENCE [LARGE SCALE GENOMIC DNA]</scope>
    <source>
        <strain evidence="1 2">DAR34883</strain>
    </source>
</reference>
<evidence type="ECO:0000313" key="1">
    <source>
        <dbReference type="EMBL" id="WOS40518.1"/>
    </source>
</evidence>
<proteinExistence type="predicted"/>
<gene>
    <name evidence="1" type="ORF">QN243_19335</name>
</gene>
<organism evidence="1 2">
    <name type="scientific">Xanthomonas rydalmerensis</name>
    <dbReference type="NCBI Taxonomy" id="3046274"/>
    <lineage>
        <taxon>Bacteria</taxon>
        <taxon>Pseudomonadati</taxon>
        <taxon>Pseudomonadota</taxon>
        <taxon>Gammaproteobacteria</taxon>
        <taxon>Lysobacterales</taxon>
        <taxon>Lysobacteraceae</taxon>
        <taxon>Xanthomonas</taxon>
    </lineage>
</organism>
<name>A0ABZ0JNF1_9XANT</name>